<feature type="transmembrane region" description="Helical" evidence="12">
    <location>
        <begin position="323"/>
        <end position="347"/>
    </location>
</feature>
<feature type="binding site" description="axial binding residue" evidence="11">
    <location>
        <position position="223"/>
    </location>
    <ligand>
        <name>heme b</name>
        <dbReference type="ChEBI" id="CHEBI:60344"/>
        <label>1</label>
    </ligand>
    <ligandPart>
        <name>Fe</name>
        <dbReference type="ChEBI" id="CHEBI:18248"/>
    </ligandPart>
</feature>
<feature type="transmembrane region" description="Helical" evidence="12">
    <location>
        <begin position="220"/>
        <end position="239"/>
    </location>
</feature>
<protein>
    <recommendedName>
        <fullName evidence="17">Cytochrome b561 and DOMON domain-containing protein</fullName>
    </recommendedName>
</protein>
<dbReference type="InterPro" id="IPR045265">
    <property type="entry name" value="AIR12_DOMON"/>
</dbReference>
<evidence type="ECO:0000256" key="7">
    <source>
        <dbReference type="ARBA" id="ARBA00022982"/>
    </source>
</evidence>
<comment type="subcellular location">
    <subcellularLocation>
        <location evidence="2">Membrane</location>
        <topology evidence="2">Multi-pass membrane protein</topology>
    </subcellularLocation>
</comment>
<dbReference type="CDD" id="cd08760">
    <property type="entry name" value="Cyt_b561_FRRS1_like"/>
    <property type="match status" value="1"/>
</dbReference>
<dbReference type="Pfam" id="PF03188">
    <property type="entry name" value="Cytochrom_B561"/>
    <property type="match status" value="1"/>
</dbReference>
<feature type="binding site" description="axial binding residue" evidence="11">
    <location>
        <position position="256"/>
    </location>
    <ligand>
        <name>heme b</name>
        <dbReference type="ChEBI" id="CHEBI:60344"/>
        <label>1</label>
    </ligand>
    <ligandPart>
        <name>Fe</name>
        <dbReference type="ChEBI" id="CHEBI:18248"/>
    </ligandPart>
</feature>
<evidence type="ECO:0008006" key="17">
    <source>
        <dbReference type="Google" id="ProtNLM"/>
    </source>
</evidence>
<evidence type="ECO:0000256" key="9">
    <source>
        <dbReference type="ARBA" id="ARBA00023136"/>
    </source>
</evidence>
<keyword evidence="6" id="KW-0732">Signal</keyword>
<feature type="transmembrane region" description="Helical" evidence="12">
    <location>
        <begin position="189"/>
        <end position="208"/>
    </location>
</feature>
<dbReference type="InterPro" id="IPR006593">
    <property type="entry name" value="Cyt_b561/ferric_Rdtase_TM"/>
</dbReference>
<keyword evidence="16" id="KW-1185">Reference proteome</keyword>
<proteinExistence type="predicted"/>
<dbReference type="CDD" id="cd09629">
    <property type="entry name" value="DOMON_CIL1_like"/>
    <property type="match status" value="1"/>
</dbReference>
<evidence type="ECO:0000256" key="1">
    <source>
        <dbReference type="ARBA" id="ARBA00001970"/>
    </source>
</evidence>
<name>S8DNV5_9LAMI</name>
<evidence type="ECO:0000256" key="5">
    <source>
        <dbReference type="ARBA" id="ARBA00022723"/>
    </source>
</evidence>
<dbReference type="EMBL" id="AUSU01006905">
    <property type="protein sequence ID" value="EPS61357.1"/>
    <property type="molecule type" value="Genomic_DNA"/>
</dbReference>
<dbReference type="InterPro" id="IPR017214">
    <property type="entry name" value="UCP037471"/>
</dbReference>
<dbReference type="InterPro" id="IPR005018">
    <property type="entry name" value="DOMON_domain"/>
</dbReference>
<dbReference type="AlphaFoldDB" id="S8DNV5"/>
<keyword evidence="7" id="KW-0249">Electron transport</keyword>
<feature type="binding site" description="axial binding residue" evidence="11">
    <location>
        <position position="292"/>
    </location>
    <ligand>
        <name>heme b</name>
        <dbReference type="ChEBI" id="CHEBI:60344"/>
        <label>1</label>
    </ligand>
    <ligandPart>
        <name>Fe</name>
        <dbReference type="ChEBI" id="CHEBI:18248"/>
    </ligandPart>
</feature>
<feature type="non-terminal residue" evidence="15">
    <location>
        <position position="1"/>
    </location>
</feature>
<keyword evidence="3" id="KW-0813">Transport</keyword>
<feature type="transmembrane region" description="Helical" evidence="12">
    <location>
        <begin position="259"/>
        <end position="276"/>
    </location>
</feature>
<dbReference type="Pfam" id="PF04526">
    <property type="entry name" value="DUF568"/>
    <property type="match status" value="1"/>
</dbReference>
<evidence type="ECO:0000256" key="10">
    <source>
        <dbReference type="ARBA" id="ARBA00053871"/>
    </source>
</evidence>
<evidence type="ECO:0000259" key="14">
    <source>
        <dbReference type="PROSITE" id="PS50939"/>
    </source>
</evidence>
<comment type="caution">
    <text evidence="15">The sequence shown here is derived from an EMBL/GenBank/DDBJ whole genome shotgun (WGS) entry which is preliminary data.</text>
</comment>
<dbReference type="GO" id="GO:0046872">
    <property type="term" value="F:metal ion binding"/>
    <property type="evidence" value="ECO:0007669"/>
    <property type="project" value="UniProtKB-KW"/>
</dbReference>
<feature type="binding site" description="axial binding residue" evidence="11">
    <location>
        <position position="187"/>
    </location>
    <ligand>
        <name>heme b</name>
        <dbReference type="ChEBI" id="CHEBI:60344"/>
        <label>1</label>
    </ligand>
    <ligandPart>
        <name>Fe</name>
        <dbReference type="ChEBI" id="CHEBI:18248"/>
    </ligandPart>
</feature>
<feature type="transmembrane region" description="Helical" evidence="12">
    <location>
        <begin position="288"/>
        <end position="311"/>
    </location>
</feature>
<evidence type="ECO:0000256" key="4">
    <source>
        <dbReference type="ARBA" id="ARBA00022692"/>
    </source>
</evidence>
<comment type="function">
    <text evidence="10">May act as a catecholamine-responsive trans-membrane electron transporter.</text>
</comment>
<keyword evidence="9 12" id="KW-0472">Membrane</keyword>
<organism evidence="15 16">
    <name type="scientific">Genlisea aurea</name>
    <dbReference type="NCBI Taxonomy" id="192259"/>
    <lineage>
        <taxon>Eukaryota</taxon>
        <taxon>Viridiplantae</taxon>
        <taxon>Streptophyta</taxon>
        <taxon>Embryophyta</taxon>
        <taxon>Tracheophyta</taxon>
        <taxon>Spermatophyta</taxon>
        <taxon>Magnoliopsida</taxon>
        <taxon>eudicotyledons</taxon>
        <taxon>Gunneridae</taxon>
        <taxon>Pentapetalae</taxon>
        <taxon>asterids</taxon>
        <taxon>lamiids</taxon>
        <taxon>Lamiales</taxon>
        <taxon>Lentibulariaceae</taxon>
        <taxon>Genlisea</taxon>
    </lineage>
</organism>
<evidence type="ECO:0000259" key="13">
    <source>
        <dbReference type="PROSITE" id="PS50836"/>
    </source>
</evidence>
<keyword evidence="4 12" id="KW-0812">Transmembrane</keyword>
<dbReference type="Proteomes" id="UP000015453">
    <property type="component" value="Unassembled WGS sequence"/>
</dbReference>
<comment type="cofactor">
    <cofactor evidence="1">
        <name>heme b</name>
        <dbReference type="ChEBI" id="CHEBI:60344"/>
    </cofactor>
</comment>
<dbReference type="OrthoDB" id="2419613at2759"/>
<evidence type="ECO:0000256" key="8">
    <source>
        <dbReference type="ARBA" id="ARBA00022989"/>
    </source>
</evidence>
<sequence length="357" mass="38800">SGNCASQTFSGSRPYAFCNDLPSLGSSIRWSYDPADSALSIAFTAPPAAPGGWVSWAINPTGTRMRGSQALVAFRESGGGMAVKTYNITGYAPLTESPVWFQVRNSSAVFSGSFITISATLVLPESGKTAINQVWQVGSSVSGGVPDKHQFLPPNLNAVGTLDLLAGQRTTNPAGAGDSTTRNRNIHGLLNALSWGILFPIGIFFPRYLKTFPSADPSWFYLHVACQVSAYAIGVAGWATGMKLGSHSKTITYPLHRSLGIALFSIATLQVFALFLRPKKDHKYRLYWNAYHHSVGYAIVVLGIVNVFRGLTILQPEEKWRHAYIAAIAAVGAFALLFEAATWIVVLRRKKWRSWLK</sequence>
<evidence type="ECO:0000256" key="11">
    <source>
        <dbReference type="PIRSR" id="PIRSR037471-1"/>
    </source>
</evidence>
<keyword evidence="8 12" id="KW-1133">Transmembrane helix</keyword>
<evidence type="ECO:0000313" key="16">
    <source>
        <dbReference type="Proteomes" id="UP000015453"/>
    </source>
</evidence>
<dbReference type="PANTHER" id="PTHR23130">
    <property type="entry name" value="CYTOCHROME B561 AND DOMON DOMAIN-CONTAINING PROTEIN"/>
    <property type="match status" value="1"/>
</dbReference>
<feature type="domain" description="Cytochrome b561" evidence="14">
    <location>
        <begin position="153"/>
        <end position="347"/>
    </location>
</feature>
<reference evidence="15 16" key="1">
    <citation type="journal article" date="2013" name="BMC Genomics">
        <title>The miniature genome of a carnivorous plant Genlisea aurea contains a low number of genes and short non-coding sequences.</title>
        <authorList>
            <person name="Leushkin E.V."/>
            <person name="Sutormin R.A."/>
            <person name="Nabieva E.R."/>
            <person name="Penin A.A."/>
            <person name="Kondrashov A.S."/>
            <person name="Logacheva M.D."/>
        </authorList>
    </citation>
    <scope>NUCLEOTIDE SEQUENCE [LARGE SCALE GENOMIC DNA]</scope>
</reference>
<keyword evidence="11" id="KW-0408">Iron</keyword>
<evidence type="ECO:0000256" key="3">
    <source>
        <dbReference type="ARBA" id="ARBA00022448"/>
    </source>
</evidence>
<gene>
    <name evidence="15" type="ORF">M569_13438</name>
</gene>
<feature type="domain" description="DOMON" evidence="13">
    <location>
        <begin position="24"/>
        <end position="138"/>
    </location>
</feature>
<dbReference type="PROSITE" id="PS50836">
    <property type="entry name" value="DOMON"/>
    <property type="match status" value="1"/>
</dbReference>
<accession>S8DNV5</accession>
<dbReference type="FunFam" id="1.20.120.1770:FF:000007">
    <property type="entry name" value="Cytochrome b561 and DOMON domain-containing protein"/>
    <property type="match status" value="1"/>
</dbReference>
<dbReference type="SMART" id="SM00665">
    <property type="entry name" value="B561"/>
    <property type="match status" value="1"/>
</dbReference>
<dbReference type="Gene3D" id="1.20.120.1770">
    <property type="match status" value="1"/>
</dbReference>
<dbReference type="PANTHER" id="PTHR23130:SF195">
    <property type="entry name" value="CYTOCHROME B561 AND DOMON DOMAIN-CONTAINING PROTEIN"/>
    <property type="match status" value="1"/>
</dbReference>
<dbReference type="PROSITE" id="PS50939">
    <property type="entry name" value="CYTOCHROME_B561"/>
    <property type="match status" value="1"/>
</dbReference>
<evidence type="ECO:0000313" key="15">
    <source>
        <dbReference type="EMBL" id="EPS61357.1"/>
    </source>
</evidence>
<feature type="non-terminal residue" evidence="15">
    <location>
        <position position="357"/>
    </location>
</feature>
<dbReference type="GO" id="GO:0016020">
    <property type="term" value="C:membrane"/>
    <property type="evidence" value="ECO:0007669"/>
    <property type="project" value="UniProtKB-SubCell"/>
</dbReference>
<evidence type="ECO:0000256" key="12">
    <source>
        <dbReference type="SAM" id="Phobius"/>
    </source>
</evidence>
<evidence type="ECO:0000256" key="2">
    <source>
        <dbReference type="ARBA" id="ARBA00004141"/>
    </source>
</evidence>
<dbReference type="PIRSF" id="PIRSF037471">
    <property type="entry name" value="UCP037471"/>
    <property type="match status" value="1"/>
</dbReference>
<keyword evidence="5 11" id="KW-0479">Metal-binding</keyword>
<evidence type="ECO:0000256" key="6">
    <source>
        <dbReference type="ARBA" id="ARBA00022729"/>
    </source>
</evidence>